<dbReference type="InterPro" id="IPR029058">
    <property type="entry name" value="AB_hydrolase_fold"/>
</dbReference>
<reference evidence="2" key="1">
    <citation type="submission" date="2021-05" db="EMBL/GenBank/DDBJ databases">
        <title>Genome of Sphingobium sp. strain.</title>
        <authorList>
            <person name="Fan R."/>
        </authorList>
    </citation>
    <scope>NUCLEOTIDE SEQUENCE</scope>
    <source>
        <strain evidence="2">H33</strain>
    </source>
</reference>
<dbReference type="EMBL" id="JAHGAW010000005">
    <property type="protein sequence ID" value="MBT2187148.1"/>
    <property type="molecule type" value="Genomic_DNA"/>
</dbReference>
<accession>A0A9X1DC08</accession>
<keyword evidence="1" id="KW-0732">Signal</keyword>
<evidence type="ECO:0000256" key="1">
    <source>
        <dbReference type="SAM" id="SignalP"/>
    </source>
</evidence>
<protein>
    <submittedName>
        <fullName evidence="2">DUF3089 domain-containing protein</fullName>
    </submittedName>
</protein>
<dbReference type="InterPro" id="IPR021440">
    <property type="entry name" value="DUF3089"/>
</dbReference>
<dbReference type="SUPFAM" id="SSF53474">
    <property type="entry name" value="alpha/beta-Hydrolases"/>
    <property type="match status" value="1"/>
</dbReference>
<gene>
    <name evidence="2" type="ORF">KK488_09355</name>
</gene>
<dbReference type="Pfam" id="PF11288">
    <property type="entry name" value="DUF3089"/>
    <property type="match status" value="1"/>
</dbReference>
<keyword evidence="3" id="KW-1185">Reference proteome</keyword>
<evidence type="ECO:0000313" key="3">
    <source>
        <dbReference type="Proteomes" id="UP001138757"/>
    </source>
</evidence>
<dbReference type="AlphaFoldDB" id="A0A9X1DC08"/>
<dbReference type="Proteomes" id="UP001138757">
    <property type="component" value="Unassembled WGS sequence"/>
</dbReference>
<feature type="chain" id="PRO_5040962788" evidence="1">
    <location>
        <begin position="23"/>
        <end position="316"/>
    </location>
</feature>
<sequence length="316" mass="33765">MTGLKRLLATAMLTAAPFAASAQETPAGPVIMPGPAPDYARFDHWLCRPGNMTACTPPLDATIIAPHGRLTVERFKADAHPKVDCFYVYPTASLDPASNSDLVPGNGNLEEIPTVRAQFARMASVCRLFAPMYRSRTTTALGRKMPPGDPKMAYDDVAKAWAYYLTHDNHGRGVVLVGHSQGSGILRELIRKEIDGKPAQKLLVSALLAGNDVGVPPGRDVGGDFTSIPLCRSTTQTGCLVAWNSYRASAPPPANAVLGAPRKDGLVNACVNPAAPGGGDVALHPYLRTRWSNPPIRSLGPRRQSRLPPIMCACRI</sequence>
<feature type="signal peptide" evidence="1">
    <location>
        <begin position="1"/>
        <end position="22"/>
    </location>
</feature>
<dbReference type="RefSeq" id="WP_214622892.1">
    <property type="nucleotide sequence ID" value="NZ_JAHGAW010000005.1"/>
</dbReference>
<name>A0A9X1DC08_9SPHN</name>
<comment type="caution">
    <text evidence="2">The sequence shown here is derived from an EMBL/GenBank/DDBJ whole genome shotgun (WGS) entry which is preliminary data.</text>
</comment>
<evidence type="ECO:0000313" key="2">
    <source>
        <dbReference type="EMBL" id="MBT2187148.1"/>
    </source>
</evidence>
<organism evidence="2 3">
    <name type="scientific">Sphingobium nicotianae</name>
    <dbReference type="NCBI Taxonomy" id="2782607"/>
    <lineage>
        <taxon>Bacteria</taxon>
        <taxon>Pseudomonadati</taxon>
        <taxon>Pseudomonadota</taxon>
        <taxon>Alphaproteobacteria</taxon>
        <taxon>Sphingomonadales</taxon>
        <taxon>Sphingomonadaceae</taxon>
        <taxon>Sphingobium</taxon>
    </lineage>
</organism>
<proteinExistence type="predicted"/>